<evidence type="ECO:0000313" key="2">
    <source>
        <dbReference type="Proteomes" id="UP000002964"/>
    </source>
</evidence>
<dbReference type="HOGENOM" id="CLU_3141750_0_0_6"/>
<reference evidence="2" key="1">
    <citation type="submission" date="2011-06" db="EMBL/GenBank/DDBJ databases">
        <authorList>
            <consortium name="US DOE Joint Genome Institute (JGI-PGF)"/>
            <person name="Lucas S."/>
            <person name="Han J."/>
            <person name="Lapidus A."/>
            <person name="Cheng J.-F."/>
            <person name="Goodwin L."/>
            <person name="Pitluck S."/>
            <person name="Peters L."/>
            <person name="Land M.L."/>
            <person name="Hauser L."/>
            <person name="Vogl K."/>
            <person name="Liu Z."/>
            <person name="Overmann J."/>
            <person name="Frigaard N.-U."/>
            <person name="Bryant D.A."/>
            <person name="Woyke T.J."/>
        </authorList>
    </citation>
    <scope>NUCLEOTIDE SEQUENCE [LARGE SCALE GENOMIC DNA]</scope>
    <source>
        <strain evidence="2">970</strain>
    </source>
</reference>
<name>H8Z5C1_9GAMM</name>
<gene>
    <name evidence="1" type="ORF">Thi970DRAFT_04169</name>
</gene>
<protein>
    <submittedName>
        <fullName evidence="1">Uncharacterized protein</fullName>
    </submittedName>
</protein>
<sequence length="49" mass="5571">MISAFRLNELITATEFCPKSRCNTLLRHIRQGNADYPVYKNQGLDLSAT</sequence>
<evidence type="ECO:0000313" key="1">
    <source>
        <dbReference type="EMBL" id="EIC20528.1"/>
    </source>
</evidence>
<dbReference type="AlphaFoldDB" id="H8Z5C1"/>
<proteinExistence type="predicted"/>
<keyword evidence="2" id="KW-1185">Reference proteome</keyword>
<reference evidence="1 2" key="2">
    <citation type="submission" date="2011-11" db="EMBL/GenBank/DDBJ databases">
        <authorList>
            <consortium name="US DOE Joint Genome Institute"/>
            <person name="Lucas S."/>
            <person name="Han J."/>
            <person name="Lapidus A."/>
            <person name="Cheng J.-F."/>
            <person name="Goodwin L."/>
            <person name="Pitluck S."/>
            <person name="Peters L."/>
            <person name="Ovchinnikova G."/>
            <person name="Zhang X."/>
            <person name="Detter J.C."/>
            <person name="Han C."/>
            <person name="Tapia R."/>
            <person name="Land M."/>
            <person name="Hauser L."/>
            <person name="Kyrpides N."/>
            <person name="Ivanova N."/>
            <person name="Pagani I."/>
            <person name="Vogl K."/>
            <person name="Liu Z."/>
            <person name="Overmann J."/>
            <person name="Frigaard N.-U."/>
            <person name="Bryant D."/>
            <person name="Woyke T."/>
        </authorList>
    </citation>
    <scope>NUCLEOTIDE SEQUENCE [LARGE SCALE GENOMIC DNA]</scope>
    <source>
        <strain evidence="1 2">970</strain>
    </source>
</reference>
<accession>H8Z5C1</accession>
<dbReference type="Proteomes" id="UP000002964">
    <property type="component" value="Unassembled WGS sequence"/>
</dbReference>
<organism evidence="1 2">
    <name type="scientific">Thiorhodovibrio frisius</name>
    <dbReference type="NCBI Taxonomy" id="631362"/>
    <lineage>
        <taxon>Bacteria</taxon>
        <taxon>Pseudomonadati</taxon>
        <taxon>Pseudomonadota</taxon>
        <taxon>Gammaproteobacteria</taxon>
        <taxon>Chromatiales</taxon>
        <taxon>Chromatiaceae</taxon>
        <taxon>Thiorhodovibrio</taxon>
    </lineage>
</organism>
<dbReference type="EMBL" id="JH603170">
    <property type="protein sequence ID" value="EIC20528.1"/>
    <property type="molecule type" value="Genomic_DNA"/>
</dbReference>